<keyword evidence="4" id="KW-0547">Nucleotide-binding</keyword>
<dbReference type="GO" id="GO:0043190">
    <property type="term" value="C:ATP-binding cassette (ABC) transporter complex"/>
    <property type="evidence" value="ECO:0007669"/>
    <property type="project" value="TreeGrafter"/>
</dbReference>
<evidence type="ECO:0000256" key="7">
    <source>
        <dbReference type="ARBA" id="ARBA00023136"/>
    </source>
</evidence>
<evidence type="ECO:0000256" key="5">
    <source>
        <dbReference type="ARBA" id="ARBA00022840"/>
    </source>
</evidence>
<dbReference type="Gene3D" id="3.40.50.300">
    <property type="entry name" value="P-loop containing nucleotide triphosphate hydrolases"/>
    <property type="match status" value="2"/>
</dbReference>
<comment type="subcellular location">
    <subcellularLocation>
        <location evidence="1">Cell membrane</location>
        <topology evidence="1">Peripheral membrane protein</topology>
    </subcellularLocation>
</comment>
<sequence>MEEYLDFEPQRLSGGQKQKVAIASVLALNTEIIIFDESTSMLDPKSKRELRALMIDICHIKNLRQSVGQVFQFAEYQLFEDTVKKDILFGLKSLGQKKTQEYYDGAANKYIKLVGLKTEFLDSSPFELSGGQKRRVAIAGILAMDPDVIIFDEPTAGLDPDGEIEIMKIIESLQKEHHKTIIFITHNMDHVLEHADNVIVMKNGEITATGTPIEIFEDKSIIEKNDLLLPKVYEIIHDARLVNELRKYKKEVRNIKDLAKFIL</sequence>
<dbReference type="InterPro" id="IPR015856">
    <property type="entry name" value="ABC_transpr_CbiO/EcfA_su"/>
</dbReference>
<dbReference type="InterPro" id="IPR017871">
    <property type="entry name" value="ABC_transporter-like_CS"/>
</dbReference>
<evidence type="ECO:0000256" key="6">
    <source>
        <dbReference type="ARBA" id="ARBA00022967"/>
    </source>
</evidence>
<evidence type="ECO:0000313" key="9">
    <source>
        <dbReference type="EnsemblMetazoa" id="BGLB021131-PA"/>
    </source>
</evidence>
<protein>
    <recommendedName>
        <fullName evidence="8">ABC transporter domain-containing protein</fullName>
    </recommendedName>
</protein>
<dbReference type="CDD" id="cd03225">
    <property type="entry name" value="ABC_cobalt_CbiO_domain1"/>
    <property type="match status" value="1"/>
</dbReference>
<dbReference type="GO" id="GO:0016887">
    <property type="term" value="F:ATP hydrolysis activity"/>
    <property type="evidence" value="ECO:0007669"/>
    <property type="project" value="InterPro"/>
</dbReference>
<dbReference type="GO" id="GO:0042626">
    <property type="term" value="F:ATPase-coupled transmembrane transporter activity"/>
    <property type="evidence" value="ECO:0007669"/>
    <property type="project" value="TreeGrafter"/>
</dbReference>
<keyword evidence="6" id="KW-1278">Translocase</keyword>
<name>A0A2C9KLM3_BIOGL</name>
<dbReference type="PANTHER" id="PTHR43553:SF27">
    <property type="entry name" value="ENERGY-COUPLING FACTOR TRANSPORTER ATP-BINDING PROTEIN ECFA2"/>
    <property type="match status" value="1"/>
</dbReference>
<keyword evidence="5" id="KW-0067">ATP-binding</keyword>
<evidence type="ECO:0000256" key="3">
    <source>
        <dbReference type="ARBA" id="ARBA00022475"/>
    </source>
</evidence>
<keyword evidence="3" id="KW-1003">Cell membrane</keyword>
<keyword evidence="7" id="KW-0472">Membrane</keyword>
<dbReference type="PROSITE" id="PS50893">
    <property type="entry name" value="ABC_TRANSPORTER_2"/>
    <property type="match status" value="1"/>
</dbReference>
<evidence type="ECO:0000256" key="1">
    <source>
        <dbReference type="ARBA" id="ARBA00004202"/>
    </source>
</evidence>
<dbReference type="VEuPathDB" id="VectorBase:BGLB021131"/>
<evidence type="ECO:0000313" key="10">
    <source>
        <dbReference type="Proteomes" id="UP000076420"/>
    </source>
</evidence>
<gene>
    <name evidence="9" type="primary">106064501</name>
</gene>
<dbReference type="Proteomes" id="UP000076420">
    <property type="component" value="Unassembled WGS sequence"/>
</dbReference>
<evidence type="ECO:0000256" key="2">
    <source>
        <dbReference type="ARBA" id="ARBA00022448"/>
    </source>
</evidence>
<dbReference type="STRING" id="6526.A0A2C9KLM3"/>
<dbReference type="Pfam" id="PF00005">
    <property type="entry name" value="ABC_tran"/>
    <property type="match status" value="2"/>
</dbReference>
<dbReference type="PROSITE" id="PS00211">
    <property type="entry name" value="ABC_TRANSPORTER_1"/>
    <property type="match status" value="2"/>
</dbReference>
<evidence type="ECO:0000259" key="8">
    <source>
        <dbReference type="PROSITE" id="PS50893"/>
    </source>
</evidence>
<dbReference type="PANTHER" id="PTHR43553">
    <property type="entry name" value="HEAVY METAL TRANSPORTER"/>
    <property type="match status" value="1"/>
</dbReference>
<reference evidence="9" key="1">
    <citation type="submission" date="2020-05" db="UniProtKB">
        <authorList>
            <consortium name="EnsemblMetazoa"/>
        </authorList>
    </citation>
    <scope>IDENTIFICATION</scope>
    <source>
        <strain evidence="9">BB02</strain>
    </source>
</reference>
<organism evidence="9 10">
    <name type="scientific">Biomphalaria glabrata</name>
    <name type="common">Bloodfluke planorb</name>
    <name type="synonym">Freshwater snail</name>
    <dbReference type="NCBI Taxonomy" id="6526"/>
    <lineage>
        <taxon>Eukaryota</taxon>
        <taxon>Metazoa</taxon>
        <taxon>Spiralia</taxon>
        <taxon>Lophotrochozoa</taxon>
        <taxon>Mollusca</taxon>
        <taxon>Gastropoda</taxon>
        <taxon>Heterobranchia</taxon>
        <taxon>Euthyneura</taxon>
        <taxon>Panpulmonata</taxon>
        <taxon>Hygrophila</taxon>
        <taxon>Lymnaeoidea</taxon>
        <taxon>Planorbidae</taxon>
        <taxon>Biomphalaria</taxon>
    </lineage>
</organism>
<dbReference type="InterPro" id="IPR050095">
    <property type="entry name" value="ECF_ABC_transporter_ATP-bd"/>
</dbReference>
<dbReference type="InterPro" id="IPR027417">
    <property type="entry name" value="P-loop_NTPase"/>
</dbReference>
<feature type="domain" description="ABC transporter" evidence="8">
    <location>
        <begin position="10"/>
        <end position="228"/>
    </location>
</feature>
<dbReference type="AlphaFoldDB" id="A0A2C9KLM3"/>
<evidence type="ECO:0000256" key="4">
    <source>
        <dbReference type="ARBA" id="ARBA00022741"/>
    </source>
</evidence>
<proteinExistence type="predicted"/>
<dbReference type="EnsemblMetazoa" id="BGLB021131-RA">
    <property type="protein sequence ID" value="BGLB021131-PA"/>
    <property type="gene ID" value="BGLB021131"/>
</dbReference>
<dbReference type="GO" id="GO:0005524">
    <property type="term" value="F:ATP binding"/>
    <property type="evidence" value="ECO:0007669"/>
    <property type="project" value="UniProtKB-KW"/>
</dbReference>
<accession>A0A2C9KLM3</accession>
<keyword evidence="2" id="KW-0813">Transport</keyword>
<dbReference type="InterPro" id="IPR003439">
    <property type="entry name" value="ABC_transporter-like_ATP-bd"/>
</dbReference>
<dbReference type="SUPFAM" id="SSF52540">
    <property type="entry name" value="P-loop containing nucleoside triphosphate hydrolases"/>
    <property type="match status" value="2"/>
</dbReference>